<dbReference type="Gene3D" id="1.20.1250.20">
    <property type="entry name" value="MFS general substrate transporter like domains"/>
    <property type="match status" value="1"/>
</dbReference>
<feature type="transmembrane region" description="Helical" evidence="6">
    <location>
        <begin position="545"/>
        <end position="563"/>
    </location>
</feature>
<name>A0AAD2K8K5_9AGAR</name>
<dbReference type="GO" id="GO:0005886">
    <property type="term" value="C:plasma membrane"/>
    <property type="evidence" value="ECO:0007669"/>
    <property type="project" value="TreeGrafter"/>
</dbReference>
<feature type="domain" description="Major facilitator superfamily (MFS) profile" evidence="7">
    <location>
        <begin position="86"/>
        <end position="568"/>
    </location>
</feature>
<keyword evidence="2 6" id="KW-0812">Transmembrane</keyword>
<feature type="transmembrane region" description="Helical" evidence="6">
    <location>
        <begin position="236"/>
        <end position="256"/>
    </location>
</feature>
<evidence type="ECO:0000313" key="8">
    <source>
        <dbReference type="EMBL" id="CAK5284993.1"/>
    </source>
</evidence>
<dbReference type="SUPFAM" id="SSF103473">
    <property type="entry name" value="MFS general substrate transporter"/>
    <property type="match status" value="1"/>
</dbReference>
<feature type="transmembrane region" description="Helical" evidence="6">
    <location>
        <begin position="373"/>
        <end position="396"/>
    </location>
</feature>
<dbReference type="PANTHER" id="PTHR23501">
    <property type="entry name" value="MAJOR FACILITATOR SUPERFAMILY"/>
    <property type="match status" value="1"/>
</dbReference>
<comment type="subcellular location">
    <subcellularLocation>
        <location evidence="1">Membrane</location>
        <topology evidence="1">Multi-pass membrane protein</topology>
    </subcellularLocation>
</comment>
<evidence type="ECO:0000256" key="3">
    <source>
        <dbReference type="ARBA" id="ARBA00022989"/>
    </source>
</evidence>
<dbReference type="AlphaFoldDB" id="A0AAD2K8K5"/>
<feature type="transmembrane region" description="Helical" evidence="6">
    <location>
        <begin position="302"/>
        <end position="322"/>
    </location>
</feature>
<reference evidence="8" key="1">
    <citation type="submission" date="2023-11" db="EMBL/GenBank/DDBJ databases">
        <authorList>
            <person name="De Vega J J."/>
            <person name="De Vega J J."/>
        </authorList>
    </citation>
    <scope>NUCLEOTIDE SEQUENCE</scope>
</reference>
<comment type="caution">
    <text evidence="8">The sequence shown here is derived from an EMBL/GenBank/DDBJ whole genome shotgun (WGS) entry which is preliminary data.</text>
</comment>
<protein>
    <recommendedName>
        <fullName evidence="7">Major facilitator superfamily (MFS) profile domain-containing protein</fullName>
    </recommendedName>
</protein>
<keyword evidence="4 6" id="KW-0472">Membrane</keyword>
<feature type="transmembrane region" description="Helical" evidence="6">
    <location>
        <begin position="81"/>
        <end position="99"/>
    </location>
</feature>
<accession>A0AAD2K8K5</accession>
<feature type="transmembrane region" description="Helical" evidence="6">
    <location>
        <begin position="119"/>
        <end position="137"/>
    </location>
</feature>
<feature type="transmembrane region" description="Helical" evidence="6">
    <location>
        <begin position="277"/>
        <end position="296"/>
    </location>
</feature>
<dbReference type="InterPro" id="IPR020846">
    <property type="entry name" value="MFS_dom"/>
</dbReference>
<dbReference type="InterPro" id="IPR036259">
    <property type="entry name" value="MFS_trans_sf"/>
</dbReference>
<feature type="transmembrane region" description="Helical" evidence="6">
    <location>
        <begin position="437"/>
        <end position="458"/>
    </location>
</feature>
<keyword evidence="9" id="KW-1185">Reference proteome</keyword>
<evidence type="ECO:0000256" key="6">
    <source>
        <dbReference type="SAM" id="Phobius"/>
    </source>
</evidence>
<evidence type="ECO:0000259" key="7">
    <source>
        <dbReference type="PROSITE" id="PS50850"/>
    </source>
</evidence>
<gene>
    <name evidence="8" type="ORF">MYCIT1_LOCUS38597</name>
</gene>
<feature type="transmembrane region" description="Helical" evidence="6">
    <location>
        <begin position="209"/>
        <end position="230"/>
    </location>
</feature>
<evidence type="ECO:0000256" key="1">
    <source>
        <dbReference type="ARBA" id="ARBA00004141"/>
    </source>
</evidence>
<dbReference type="PRINTS" id="PR01036">
    <property type="entry name" value="TCRTETB"/>
</dbReference>
<keyword evidence="3 6" id="KW-1133">Transmembrane helix</keyword>
<sequence length="597" mass="63022">MGRWVRLGCMSTWHQHGPLPSLAFPTRTMTTTTTATAELATPRDENSTMNATATTAKGDETSSSGLDASAVLPPPRPTRGLGFWMIFLSLCVCGFLTAIEMGSVSPALPTIIEDLHGTQFIWVGSAYALGATALIPLSGGLAQARRLVPVPLLAVLTPRHTSAVCGAAQNMGMMIAAVQGLGGGGIVSVTQIIVGDLVPLRERGMFNGIISMAYAFGVGVGPVTGGGLASLGQWRWLFYLNLPVAGIAGILALVFVRLKTPSGTLREKLCRIDYAGNVLVVGATTSAVLALTWGGIQFGWGSAQVLAPLILGLVGLVAFMVYETFVASNPLVPFDVVSTMTGFSGHAQNFLTWLVLMTLTYYTQVYYQACYDVSPIAAGVNGLPLAIVPAPMGLIAGVITQKRGSFRLPIWIGWVLIVVGTAMMATLDEASARAKAIGFTVIPGTGIGILILMAYFPVLAPIKVEKNAQAVAFFVFLRNFSLVWGVTAGGSILQNQLQRHLPAAFLAQFPPGSEIAYSIIPVIKTLPEPLKTQVRAAFAKSLQTVWWATTGIAGLGLLCSLLMKSYPLHTAVDRDWGMEGAQSGRDVEKDATVPVAE</sequence>
<feature type="transmembrane region" description="Helical" evidence="6">
    <location>
        <begin position="470"/>
        <end position="493"/>
    </location>
</feature>
<feature type="transmembrane region" description="Helical" evidence="6">
    <location>
        <begin position="408"/>
        <end position="425"/>
    </location>
</feature>
<dbReference type="GO" id="GO:0022857">
    <property type="term" value="F:transmembrane transporter activity"/>
    <property type="evidence" value="ECO:0007669"/>
    <property type="project" value="InterPro"/>
</dbReference>
<evidence type="ECO:0000256" key="5">
    <source>
        <dbReference type="SAM" id="MobiDB-lite"/>
    </source>
</evidence>
<dbReference type="PROSITE" id="PS50850">
    <property type="entry name" value="MFS"/>
    <property type="match status" value="1"/>
</dbReference>
<dbReference type="Pfam" id="PF07690">
    <property type="entry name" value="MFS_1"/>
    <property type="match status" value="1"/>
</dbReference>
<evidence type="ECO:0000256" key="4">
    <source>
        <dbReference type="ARBA" id="ARBA00023136"/>
    </source>
</evidence>
<evidence type="ECO:0000256" key="2">
    <source>
        <dbReference type="ARBA" id="ARBA00022692"/>
    </source>
</evidence>
<feature type="region of interest" description="Disordered" evidence="5">
    <location>
        <begin position="39"/>
        <end position="71"/>
    </location>
</feature>
<dbReference type="PANTHER" id="PTHR23501:SF102">
    <property type="entry name" value="DRUG TRANSPORTER, PUTATIVE (AFU_ORTHOLOGUE AFUA_3G08530)-RELATED"/>
    <property type="match status" value="1"/>
</dbReference>
<proteinExistence type="predicted"/>
<organism evidence="8 9">
    <name type="scientific">Mycena citricolor</name>
    <dbReference type="NCBI Taxonomy" id="2018698"/>
    <lineage>
        <taxon>Eukaryota</taxon>
        <taxon>Fungi</taxon>
        <taxon>Dikarya</taxon>
        <taxon>Basidiomycota</taxon>
        <taxon>Agaricomycotina</taxon>
        <taxon>Agaricomycetes</taxon>
        <taxon>Agaricomycetidae</taxon>
        <taxon>Agaricales</taxon>
        <taxon>Marasmiineae</taxon>
        <taxon>Mycenaceae</taxon>
        <taxon>Mycena</taxon>
    </lineage>
</organism>
<evidence type="ECO:0000313" key="9">
    <source>
        <dbReference type="Proteomes" id="UP001295794"/>
    </source>
</evidence>
<dbReference type="EMBL" id="CAVNYO010000483">
    <property type="protein sequence ID" value="CAK5284993.1"/>
    <property type="molecule type" value="Genomic_DNA"/>
</dbReference>
<dbReference type="InterPro" id="IPR011701">
    <property type="entry name" value="MFS"/>
</dbReference>
<dbReference type="Proteomes" id="UP001295794">
    <property type="component" value="Unassembled WGS sequence"/>
</dbReference>
<feature type="compositionally biased region" description="Polar residues" evidence="5">
    <location>
        <begin position="47"/>
        <end position="66"/>
    </location>
</feature>